<dbReference type="ExpressionAtlas" id="A0A654FYA0">
    <property type="expression patterns" value="baseline and differential"/>
</dbReference>
<evidence type="ECO:0000313" key="2">
    <source>
        <dbReference type="EMBL" id="CAA0400577.1"/>
    </source>
</evidence>
<evidence type="ECO:0000313" key="4">
    <source>
        <dbReference type="Proteomes" id="UP000426265"/>
    </source>
</evidence>
<reference evidence="3 4" key="1">
    <citation type="submission" date="2019-11" db="EMBL/GenBank/DDBJ databases">
        <authorList>
            <person name="Jiao W.-B."/>
            <person name="Schneeberger K."/>
        </authorList>
    </citation>
    <scope>NUCLEOTIDE SEQUENCE [LARGE SCALE GENOMIC DNA]</scope>
    <source>
        <strain evidence="4">cv. An-1</strain>
        <strain evidence="5">cv. C24</strain>
    </source>
</reference>
<dbReference type="OrthoDB" id="10268385at2759"/>
<dbReference type="Proteomes" id="UP000434276">
    <property type="component" value="Unassembled WGS sequence"/>
</dbReference>
<gene>
    <name evidence="1" type="ordered locus">At5g04267</name>
    <name evidence="3" type="ORF">AN1_LOCUS21231</name>
    <name evidence="2" type="ORF">C24_LOCUS21128</name>
</gene>
<dbReference type="SMR" id="A0A654FYA0"/>
<dbReference type="RefSeq" id="NP_001119169.1">
    <property type="nucleotide sequence ID" value="NM_001125697.2"/>
</dbReference>
<dbReference type="GeneID" id="6241469"/>
<dbReference type="KEGG" id="ath:AT5G04267"/>
<dbReference type="EMBL" id="CACRSJ010000110">
    <property type="protein sequence ID" value="VYS65825.1"/>
    <property type="molecule type" value="Genomic_DNA"/>
</dbReference>
<dbReference type="Proteomes" id="UP000426265">
    <property type="component" value="Unassembled WGS sequence"/>
</dbReference>
<dbReference type="AlphaFoldDB" id="A0A654FYA0"/>
<sequence>MSFRERNHKSWFLFGKRVSASTNLCPTDTREWSKLDFVQLQKT</sequence>
<dbReference type="Araport" id="AT5G04267"/>
<name>A0A654FYA0_ARATH</name>
<dbReference type="EMBL" id="CACSHJ010000096">
    <property type="protein sequence ID" value="CAA0400577.1"/>
    <property type="molecule type" value="Genomic_DNA"/>
</dbReference>
<accession>A0A654FYA0</accession>
<organism evidence="3 4">
    <name type="scientific">Arabidopsis thaliana</name>
    <name type="common">Mouse-ear cress</name>
    <dbReference type="NCBI Taxonomy" id="3702"/>
    <lineage>
        <taxon>Eukaryota</taxon>
        <taxon>Viridiplantae</taxon>
        <taxon>Streptophyta</taxon>
        <taxon>Embryophyta</taxon>
        <taxon>Tracheophyta</taxon>
        <taxon>Spermatophyta</taxon>
        <taxon>Magnoliopsida</taxon>
        <taxon>eudicotyledons</taxon>
        <taxon>Gunneridae</taxon>
        <taxon>Pentapetalae</taxon>
        <taxon>rosids</taxon>
        <taxon>malvids</taxon>
        <taxon>Brassicales</taxon>
        <taxon>Brassicaceae</taxon>
        <taxon>Camelineae</taxon>
        <taxon>Arabidopsis</taxon>
    </lineage>
</organism>
<protein>
    <submittedName>
        <fullName evidence="3">Uncharacterized protein</fullName>
    </submittedName>
</protein>
<evidence type="ECO:0000313" key="1">
    <source>
        <dbReference type="Araport" id="AT5G04267"/>
    </source>
</evidence>
<evidence type="ECO:0000313" key="3">
    <source>
        <dbReference type="EMBL" id="VYS65825.1"/>
    </source>
</evidence>
<evidence type="ECO:0000313" key="5">
    <source>
        <dbReference type="Proteomes" id="UP000434276"/>
    </source>
</evidence>
<proteinExistence type="predicted"/>